<accession>A0A2S8RWI4</accession>
<dbReference type="AlphaFoldDB" id="A0A2S8RWI4"/>
<comment type="caution">
    <text evidence="1">The sequence shown here is derived from an EMBL/GenBank/DDBJ whole genome shotgun (WGS) entry which is preliminary data.</text>
</comment>
<keyword evidence="2" id="KW-1185">Reference proteome</keyword>
<evidence type="ECO:0000313" key="1">
    <source>
        <dbReference type="EMBL" id="PQV52910.1"/>
    </source>
</evidence>
<sequence>MNRMTVKREIDAVQWRGPDHEMPEGFFECLPEVHWAAGRNFVYFTYGKLDSRDWIGVEKLPEEPGKAALEGWVGYTPKGEAPYWRKVLPFNFWSVKSEASMKARSGDAASHHAVFLDLDNPEEVQLFHDYCAYERWPNPLPRFAEFRVIDGSYGRGYRPYYLSPGDWLLREPGKDPTVISDDDLQKMIA</sequence>
<name>A0A2S8RWI4_9RHOB</name>
<proteinExistence type="predicted"/>
<evidence type="ECO:0000313" key="2">
    <source>
        <dbReference type="Proteomes" id="UP000238338"/>
    </source>
</evidence>
<dbReference type="Proteomes" id="UP000238338">
    <property type="component" value="Unassembled WGS sequence"/>
</dbReference>
<gene>
    <name evidence="1" type="ORF">LX70_04016</name>
</gene>
<dbReference type="EMBL" id="PVEP01000015">
    <property type="protein sequence ID" value="PQV52910.1"/>
    <property type="molecule type" value="Genomic_DNA"/>
</dbReference>
<dbReference type="RefSeq" id="WP_105516551.1">
    <property type="nucleotide sequence ID" value="NZ_PVEP01000015.1"/>
</dbReference>
<protein>
    <submittedName>
        <fullName evidence="1">Uncharacterized protein</fullName>
    </submittedName>
</protein>
<organism evidence="1 2">
    <name type="scientific">Albidovulum denitrificans</name>
    <dbReference type="NCBI Taxonomy" id="404881"/>
    <lineage>
        <taxon>Bacteria</taxon>
        <taxon>Pseudomonadati</taxon>
        <taxon>Pseudomonadota</taxon>
        <taxon>Alphaproteobacteria</taxon>
        <taxon>Rhodobacterales</taxon>
        <taxon>Paracoccaceae</taxon>
        <taxon>Albidovulum</taxon>
    </lineage>
</organism>
<reference evidence="1 2" key="1">
    <citation type="submission" date="2018-02" db="EMBL/GenBank/DDBJ databases">
        <title>Genomic Encyclopedia of Archaeal and Bacterial Type Strains, Phase II (KMG-II): from individual species to whole genera.</title>
        <authorList>
            <person name="Goeker M."/>
        </authorList>
    </citation>
    <scope>NUCLEOTIDE SEQUENCE [LARGE SCALE GENOMIC DNA]</scope>
    <source>
        <strain evidence="1 2">DSM 18921</strain>
    </source>
</reference>
<dbReference type="OrthoDB" id="7239472at2"/>